<comment type="subunit">
    <text evidence="9">Component of the NDC80 complex.</text>
</comment>
<evidence type="ECO:0000256" key="7">
    <source>
        <dbReference type="ARBA" id="ARBA00023306"/>
    </source>
</evidence>
<dbReference type="Proteomes" id="UP001153714">
    <property type="component" value="Chromosome 15"/>
</dbReference>
<organism evidence="11 12">
    <name type="scientific">Diatraea saccharalis</name>
    <name type="common">sugarcane borer</name>
    <dbReference type="NCBI Taxonomy" id="40085"/>
    <lineage>
        <taxon>Eukaryota</taxon>
        <taxon>Metazoa</taxon>
        <taxon>Ecdysozoa</taxon>
        <taxon>Arthropoda</taxon>
        <taxon>Hexapoda</taxon>
        <taxon>Insecta</taxon>
        <taxon>Pterygota</taxon>
        <taxon>Neoptera</taxon>
        <taxon>Endopterygota</taxon>
        <taxon>Lepidoptera</taxon>
        <taxon>Glossata</taxon>
        <taxon>Ditrysia</taxon>
        <taxon>Pyraloidea</taxon>
        <taxon>Crambidae</taxon>
        <taxon>Crambinae</taxon>
        <taxon>Diatraea</taxon>
    </lineage>
</organism>
<comment type="function">
    <text evidence="9">Acts as a component of the essential kinetochore-associated NDC80 complex, which is required for chromosome segregation and spindle checkpoint activity.</text>
</comment>
<evidence type="ECO:0000256" key="9">
    <source>
        <dbReference type="RuleBase" id="RU367150"/>
    </source>
</evidence>
<accession>A0A9N9QYV9</accession>
<keyword evidence="5 9" id="KW-0498">Mitosis</keyword>
<gene>
    <name evidence="11" type="ORF">DIATSA_LOCUS4143</name>
</gene>
<sequence>MSVTESNWNFCIFAKDIEKELYQNFEKTINNSRETVAKLLEAGFKTNRLVHDGITIFNNDNEMEVLVEKNKQLRHDINIKIGEVESQQYKYETFKKDQKLLSQEIKETHEAFLMAKKFYKKYLKIYYTIEARDGTKQKIFVQFFTESRKEPESYSVRLQRDTKSGCYELLYTTPNLNLLKEYQRRLKQTNDVPELLCCIKQAFDLIKLSKSK</sequence>
<dbReference type="AlphaFoldDB" id="A0A9N9QYV9"/>
<dbReference type="GO" id="GO:0007059">
    <property type="term" value="P:chromosome segregation"/>
    <property type="evidence" value="ECO:0007669"/>
    <property type="project" value="InterPro"/>
</dbReference>
<dbReference type="OrthoDB" id="6353017at2759"/>
<reference evidence="11" key="1">
    <citation type="submission" date="2021-12" db="EMBL/GenBank/DDBJ databases">
        <authorList>
            <person name="King R."/>
        </authorList>
    </citation>
    <scope>NUCLEOTIDE SEQUENCE</scope>
</reference>
<evidence type="ECO:0000256" key="3">
    <source>
        <dbReference type="ARBA" id="ARBA00022454"/>
    </source>
</evidence>
<evidence type="ECO:0000256" key="2">
    <source>
        <dbReference type="ARBA" id="ARBA00006379"/>
    </source>
</evidence>
<evidence type="ECO:0000256" key="8">
    <source>
        <dbReference type="ARBA" id="ARBA00023328"/>
    </source>
</evidence>
<keyword evidence="9" id="KW-0539">Nucleus</keyword>
<dbReference type="GO" id="GO:0031262">
    <property type="term" value="C:Ndc80 complex"/>
    <property type="evidence" value="ECO:0007669"/>
    <property type="project" value="InterPro"/>
</dbReference>
<dbReference type="InterPro" id="IPR013255">
    <property type="entry name" value="Spc25_C"/>
</dbReference>
<evidence type="ECO:0000256" key="5">
    <source>
        <dbReference type="ARBA" id="ARBA00022776"/>
    </source>
</evidence>
<keyword evidence="9" id="KW-0995">Kinetochore</keyword>
<dbReference type="GO" id="GO:0005634">
    <property type="term" value="C:nucleus"/>
    <property type="evidence" value="ECO:0007669"/>
    <property type="project" value="UniProtKB-SubCell"/>
</dbReference>
<comment type="subcellular location">
    <subcellularLocation>
        <location evidence="1">Chromosome</location>
        <location evidence="1">Centromere</location>
    </subcellularLocation>
    <subcellularLocation>
        <location evidence="9">Nucleus</location>
    </subcellularLocation>
    <subcellularLocation>
        <location evidence="9">Chromosome</location>
        <location evidence="9">Centromere</location>
        <location evidence="9">Kinetochore</location>
    </subcellularLocation>
</comment>
<keyword evidence="7 9" id="KW-0131">Cell cycle</keyword>
<reference evidence="11" key="2">
    <citation type="submission" date="2022-10" db="EMBL/GenBank/DDBJ databases">
        <authorList>
            <consortium name="ENA_rothamsted_submissions"/>
            <consortium name="culmorum"/>
            <person name="King R."/>
        </authorList>
    </citation>
    <scope>NUCLEOTIDE SEQUENCE</scope>
</reference>
<protein>
    <recommendedName>
        <fullName evidence="9">Kinetochore protein SPC25</fullName>
    </recommendedName>
</protein>
<proteinExistence type="inferred from homology"/>
<evidence type="ECO:0000313" key="12">
    <source>
        <dbReference type="Proteomes" id="UP001153714"/>
    </source>
</evidence>
<keyword evidence="8 9" id="KW-0137">Centromere</keyword>
<evidence type="ECO:0000256" key="4">
    <source>
        <dbReference type="ARBA" id="ARBA00022618"/>
    </source>
</evidence>
<dbReference type="Pfam" id="PF08234">
    <property type="entry name" value="Spindle_Spc25"/>
    <property type="match status" value="1"/>
</dbReference>
<dbReference type="Gene3D" id="3.30.457.50">
    <property type="entry name" value="Chromosome segregation protein Spc25"/>
    <property type="match status" value="1"/>
</dbReference>
<name>A0A9N9QYV9_9NEOP</name>
<keyword evidence="4 9" id="KW-0132">Cell division</keyword>
<keyword evidence="3 9" id="KW-0158">Chromosome</keyword>
<keyword evidence="12" id="KW-1185">Reference proteome</keyword>
<evidence type="ECO:0000256" key="1">
    <source>
        <dbReference type="ARBA" id="ARBA00004584"/>
    </source>
</evidence>
<dbReference type="GO" id="GO:0051301">
    <property type="term" value="P:cell division"/>
    <property type="evidence" value="ECO:0007669"/>
    <property type="project" value="UniProtKB-UniRule"/>
</dbReference>
<evidence type="ECO:0000259" key="10">
    <source>
        <dbReference type="Pfam" id="PF08234"/>
    </source>
</evidence>
<keyword evidence="6" id="KW-0175">Coiled coil</keyword>
<comment type="similarity">
    <text evidence="2 9">Belongs to the SPC25 family.</text>
</comment>
<feature type="domain" description="Chromosome segregation protein Spc25 C-terminal" evidence="10">
    <location>
        <begin position="136"/>
        <end position="203"/>
    </location>
</feature>
<dbReference type="EMBL" id="OU893346">
    <property type="protein sequence ID" value="CAG9786169.1"/>
    <property type="molecule type" value="Genomic_DNA"/>
</dbReference>
<evidence type="ECO:0000313" key="11">
    <source>
        <dbReference type="EMBL" id="CAG9786169.1"/>
    </source>
</evidence>
<evidence type="ECO:0000256" key="6">
    <source>
        <dbReference type="ARBA" id="ARBA00023054"/>
    </source>
</evidence>